<evidence type="ECO:0000313" key="10">
    <source>
        <dbReference type="EMBL" id="VFT97772.1"/>
    </source>
</evidence>
<keyword evidence="5" id="KW-0029">Amino-acid transport</keyword>
<evidence type="ECO:0000256" key="7">
    <source>
        <dbReference type="ARBA" id="ARBA00023136"/>
    </source>
</evidence>
<evidence type="ECO:0000256" key="3">
    <source>
        <dbReference type="ARBA" id="ARBA00022448"/>
    </source>
</evidence>
<dbReference type="AlphaFoldDB" id="A0A485LH88"/>
<feature type="transmembrane region" description="Helical" evidence="8">
    <location>
        <begin position="145"/>
        <end position="165"/>
    </location>
</feature>
<feature type="transmembrane region" description="Helical" evidence="8">
    <location>
        <begin position="119"/>
        <end position="139"/>
    </location>
</feature>
<feature type="transmembrane region" description="Helical" evidence="8">
    <location>
        <begin position="476"/>
        <end position="495"/>
    </location>
</feature>
<dbReference type="InterPro" id="IPR052599">
    <property type="entry name" value="SLC43A_AATransporter"/>
</dbReference>
<name>A0A485LH88_9STRA</name>
<dbReference type="PANTHER" id="PTHR20772:SF2">
    <property type="entry name" value="PROTEIN FMP42"/>
    <property type="match status" value="1"/>
</dbReference>
<feature type="transmembrane region" description="Helical" evidence="8">
    <location>
        <begin position="414"/>
        <end position="433"/>
    </location>
</feature>
<feature type="transmembrane region" description="Helical" evidence="8">
    <location>
        <begin position="440"/>
        <end position="464"/>
    </location>
</feature>
<dbReference type="PANTHER" id="PTHR20772">
    <property type="entry name" value="PROTEIN FMP42"/>
    <property type="match status" value="1"/>
</dbReference>
<evidence type="ECO:0000313" key="9">
    <source>
        <dbReference type="EMBL" id="KAF0687127.1"/>
    </source>
</evidence>
<evidence type="ECO:0000256" key="5">
    <source>
        <dbReference type="ARBA" id="ARBA00022970"/>
    </source>
</evidence>
<evidence type="ECO:0000256" key="8">
    <source>
        <dbReference type="SAM" id="Phobius"/>
    </source>
</evidence>
<comment type="similarity">
    <text evidence="2">Belongs to the SLC43A transporter (TC 2.A.1.44) family.</text>
</comment>
<evidence type="ECO:0000313" key="11">
    <source>
        <dbReference type="Proteomes" id="UP000332933"/>
    </source>
</evidence>
<protein>
    <submittedName>
        <fullName evidence="10">Aste57867_21098 protein</fullName>
    </submittedName>
</protein>
<evidence type="ECO:0000256" key="4">
    <source>
        <dbReference type="ARBA" id="ARBA00022692"/>
    </source>
</evidence>
<dbReference type="Gene3D" id="1.20.1250.20">
    <property type="entry name" value="MFS general substrate transporter like domains"/>
    <property type="match status" value="1"/>
</dbReference>
<evidence type="ECO:0000256" key="1">
    <source>
        <dbReference type="ARBA" id="ARBA00004141"/>
    </source>
</evidence>
<evidence type="ECO:0000256" key="2">
    <source>
        <dbReference type="ARBA" id="ARBA00006595"/>
    </source>
</evidence>
<feature type="transmembrane region" description="Helical" evidence="8">
    <location>
        <begin position="92"/>
        <end position="112"/>
    </location>
</feature>
<sequence>MLQSCHKRFFLEDNPKLPEMPVSTHRAAEPVRPAALALVFTVLLTDILYAGLIFGWAPMLLLLQEENQYNELCAPDTPVGMRCSDQDSRLNMIYAIASVAVNISSLPVGCILDYFGPKYSIMVAAVLEVSGLFLLGAADSKSFDVFLLAYTLCAVGGCITMMASYPASFLIMSHQTAILAAISCLFDSSSVVLLAMYGIHSSFGFTRQHLFNAFAIFSIGVYGLLILLWHWNEAFLPEQVLPEPTPSAATSKDITFSSPLLQPRSRRNSMKENLEKYGSLSEDDLIEHHKTTVEVVEMYKNGQAGVELTEFSLAKQIRTFEFAFLLTYTGLHVLRANLYIGTTNKLLEDYGDAAHGYLYTKIFSFVLPLGFLFVPFIDYFVEKKGLAISLHIATGLGLLYNMLAMIPILPLQSLVFFIFTGFRAFLYAAISAFAAKIFGLANLGTIVGLTFTCGSIISLLQIPAVMYSNATGSLTLVYGISAALCVALVPLAEWYRKRALVRIKRQSKVWKALGESTEGMTPIKGLQYRRSPCLPSPAARRTLVAHDDAA</sequence>
<feature type="transmembrane region" description="Helical" evidence="8">
    <location>
        <begin position="322"/>
        <end position="342"/>
    </location>
</feature>
<keyword evidence="7 8" id="KW-0472">Membrane</keyword>
<feature type="transmembrane region" description="Helical" evidence="8">
    <location>
        <begin position="35"/>
        <end position="57"/>
    </location>
</feature>
<accession>A0A485LH88</accession>
<dbReference type="EMBL" id="CAADRA010006983">
    <property type="protein sequence ID" value="VFT97772.1"/>
    <property type="molecule type" value="Genomic_DNA"/>
</dbReference>
<reference evidence="10 11" key="1">
    <citation type="submission" date="2019-03" db="EMBL/GenBank/DDBJ databases">
        <authorList>
            <person name="Gaulin E."/>
            <person name="Dumas B."/>
        </authorList>
    </citation>
    <scope>NUCLEOTIDE SEQUENCE [LARGE SCALE GENOMIC DNA]</scope>
    <source>
        <strain evidence="10">CBS 568.67</strain>
    </source>
</reference>
<keyword evidence="11" id="KW-1185">Reference proteome</keyword>
<proteinExistence type="inferred from homology"/>
<evidence type="ECO:0000256" key="6">
    <source>
        <dbReference type="ARBA" id="ARBA00022989"/>
    </source>
</evidence>
<dbReference type="InterPro" id="IPR036259">
    <property type="entry name" value="MFS_trans_sf"/>
</dbReference>
<keyword evidence="6 8" id="KW-1133">Transmembrane helix</keyword>
<dbReference type="InterPro" id="IPR011701">
    <property type="entry name" value="MFS"/>
</dbReference>
<dbReference type="Proteomes" id="UP000332933">
    <property type="component" value="Unassembled WGS sequence"/>
</dbReference>
<feature type="transmembrane region" description="Helical" evidence="8">
    <location>
        <begin position="211"/>
        <end position="231"/>
    </location>
</feature>
<reference evidence="9" key="2">
    <citation type="submission" date="2019-06" db="EMBL/GenBank/DDBJ databases">
        <title>Genomics analysis of Aphanomyces spp. identifies a new class of oomycete effector associated with host adaptation.</title>
        <authorList>
            <person name="Gaulin E."/>
        </authorList>
    </citation>
    <scope>NUCLEOTIDE SEQUENCE</scope>
    <source>
        <strain evidence="9">CBS 578.67</strain>
    </source>
</reference>
<organism evidence="10 11">
    <name type="scientific">Aphanomyces stellatus</name>
    <dbReference type="NCBI Taxonomy" id="120398"/>
    <lineage>
        <taxon>Eukaryota</taxon>
        <taxon>Sar</taxon>
        <taxon>Stramenopiles</taxon>
        <taxon>Oomycota</taxon>
        <taxon>Saprolegniomycetes</taxon>
        <taxon>Saprolegniales</taxon>
        <taxon>Verrucalvaceae</taxon>
        <taxon>Aphanomyces</taxon>
    </lineage>
</organism>
<dbReference type="GO" id="GO:0022857">
    <property type="term" value="F:transmembrane transporter activity"/>
    <property type="evidence" value="ECO:0007669"/>
    <property type="project" value="InterPro"/>
</dbReference>
<dbReference type="GO" id="GO:0006865">
    <property type="term" value="P:amino acid transport"/>
    <property type="evidence" value="ECO:0007669"/>
    <property type="project" value="UniProtKB-KW"/>
</dbReference>
<keyword evidence="4 8" id="KW-0812">Transmembrane</keyword>
<dbReference type="Pfam" id="PF07690">
    <property type="entry name" value="MFS_1"/>
    <property type="match status" value="1"/>
</dbReference>
<feature type="transmembrane region" description="Helical" evidence="8">
    <location>
        <begin position="362"/>
        <end position="381"/>
    </location>
</feature>
<dbReference type="OrthoDB" id="330047at2759"/>
<gene>
    <name evidence="10" type="primary">Aste57867_21098</name>
    <name evidence="9" type="ORF">As57867_021030</name>
    <name evidence="10" type="ORF">ASTE57867_21098</name>
</gene>
<feature type="transmembrane region" description="Helical" evidence="8">
    <location>
        <begin position="388"/>
        <end position="408"/>
    </location>
</feature>
<dbReference type="SUPFAM" id="SSF103473">
    <property type="entry name" value="MFS general substrate transporter"/>
    <property type="match status" value="1"/>
</dbReference>
<keyword evidence="3" id="KW-0813">Transport</keyword>
<dbReference type="GO" id="GO:0016020">
    <property type="term" value="C:membrane"/>
    <property type="evidence" value="ECO:0007669"/>
    <property type="project" value="UniProtKB-SubCell"/>
</dbReference>
<dbReference type="EMBL" id="VJMH01006957">
    <property type="protein sequence ID" value="KAF0687127.1"/>
    <property type="molecule type" value="Genomic_DNA"/>
</dbReference>
<comment type="subcellular location">
    <subcellularLocation>
        <location evidence="1">Membrane</location>
        <topology evidence="1">Multi-pass membrane protein</topology>
    </subcellularLocation>
</comment>
<feature type="transmembrane region" description="Helical" evidence="8">
    <location>
        <begin position="177"/>
        <end position="199"/>
    </location>
</feature>